<dbReference type="InterPro" id="IPR000914">
    <property type="entry name" value="SBP_5_dom"/>
</dbReference>
<accession>A0A3N4W8S9</accession>
<dbReference type="RefSeq" id="WP_124210521.1">
    <property type="nucleotide sequence ID" value="NZ_CP016615.1"/>
</dbReference>
<dbReference type="PANTHER" id="PTHR30290">
    <property type="entry name" value="PERIPLASMIC BINDING COMPONENT OF ABC TRANSPORTER"/>
    <property type="match status" value="1"/>
</dbReference>
<dbReference type="CDD" id="cd08493">
    <property type="entry name" value="PBP2_DppA_like"/>
    <property type="match status" value="1"/>
</dbReference>
<comment type="caution">
    <text evidence="2">The sequence shown here is derived from an EMBL/GenBank/DDBJ whole genome shotgun (WGS) entry which is preliminary data.</text>
</comment>
<dbReference type="GO" id="GO:0043190">
    <property type="term" value="C:ATP-binding cassette (ABC) transporter complex"/>
    <property type="evidence" value="ECO:0007669"/>
    <property type="project" value="InterPro"/>
</dbReference>
<dbReference type="Proteomes" id="UP000281691">
    <property type="component" value="Unassembled WGS sequence"/>
</dbReference>
<dbReference type="OrthoDB" id="9801912at2"/>
<dbReference type="Gene3D" id="3.40.190.10">
    <property type="entry name" value="Periplasmic binding protein-like II"/>
    <property type="match status" value="1"/>
</dbReference>
<dbReference type="Gene3D" id="3.10.105.10">
    <property type="entry name" value="Dipeptide-binding Protein, Domain 3"/>
    <property type="match status" value="1"/>
</dbReference>
<protein>
    <submittedName>
        <fullName evidence="2">Cationic peptide transport system substrate-binding protein</fullName>
    </submittedName>
</protein>
<dbReference type="PANTHER" id="PTHR30290:SF28">
    <property type="entry name" value="ABC TRANSPORTER PERIPLASMIC-BINDING PROTEIN SAPA-RELATED"/>
    <property type="match status" value="1"/>
</dbReference>
<feature type="domain" description="Solute-binding protein family 5" evidence="1">
    <location>
        <begin position="81"/>
        <end position="477"/>
    </location>
</feature>
<evidence type="ECO:0000259" key="1">
    <source>
        <dbReference type="Pfam" id="PF00496"/>
    </source>
</evidence>
<dbReference type="AlphaFoldDB" id="A0A3N4W8S9"/>
<keyword evidence="3" id="KW-1185">Reference proteome</keyword>
<dbReference type="SUPFAM" id="SSF53850">
    <property type="entry name" value="Periplasmic binding protein-like II"/>
    <property type="match status" value="1"/>
</dbReference>
<name>A0A3N4W8S9_9PAST</name>
<evidence type="ECO:0000313" key="3">
    <source>
        <dbReference type="Proteomes" id="UP000281691"/>
    </source>
</evidence>
<sequence length="568" mass="64800">MNIFALYATIFVGVLGFFGSSSIAYSAPKIPIELHNNSLVYCTSSADFSLNPQRAEAGSNMNVVTEQIYDKLVKFDPIHHKLQPALAERFEISADGLNVIFYLRKNVSFQHTPWFTPTRKLNADDVVFSLRRMMGSRLELAELTPTEQESIERYQINQAVADGTHFPFFDSTRLKNRIENIVALDPYRVEITLNAPYPTLLEHLASQYAVILSKEYALQLNADENLLQIDRLPVGTGPYQVESYIQNDYIRLIPNSNYWGEKALIANMIIDFSTSATGRMAKFLNGECDISAFPEPSQLSILPKLSSILHENVGANLAFLAFNFQRTQMQNLTLRQYIARSINRERLAQLLFYRIADVAQNVLPQALLLETNPNGYIYQPTSLNQVEIRKILAGSNRLNLWVVDEERAYNPHPLKMAELIRSDLAKVGIELNVRQVSRAYLVQQLEKNQADYDLILGGWLANNDDLDSFLFPILSCEVQKSVTNLSNWCNPQFDALLKQAQLSDNWTEKKERYHQVQQFLQNELPILPLVNARRILIANPNLQNVEISPFGQVNLSKIKRKIEREEAQ</sequence>
<dbReference type="InterPro" id="IPR030678">
    <property type="entry name" value="Peptide/Ni-bd"/>
</dbReference>
<reference evidence="2 3" key="1">
    <citation type="submission" date="2018-11" db="EMBL/GenBank/DDBJ databases">
        <title>Genomic Encyclopedia of Type Strains, Phase IV (KMG-IV): sequencing the most valuable type-strain genomes for metagenomic binning, comparative biology and taxonomic classification.</title>
        <authorList>
            <person name="Goeker M."/>
        </authorList>
    </citation>
    <scope>NUCLEOTIDE SEQUENCE [LARGE SCALE GENOMIC DNA]</scope>
    <source>
        <strain evidence="2 3">DSM 27238</strain>
    </source>
</reference>
<organism evidence="2 3">
    <name type="scientific">Vespertiliibacter pulmonis</name>
    <dbReference type="NCBI Taxonomy" id="1443036"/>
    <lineage>
        <taxon>Bacteria</taxon>
        <taxon>Pseudomonadati</taxon>
        <taxon>Pseudomonadota</taxon>
        <taxon>Gammaproteobacteria</taxon>
        <taxon>Pasteurellales</taxon>
        <taxon>Pasteurellaceae</taxon>
        <taxon>Vespertiliibacter</taxon>
    </lineage>
</organism>
<dbReference type="InterPro" id="IPR039424">
    <property type="entry name" value="SBP_5"/>
</dbReference>
<dbReference type="GO" id="GO:0030288">
    <property type="term" value="C:outer membrane-bounded periplasmic space"/>
    <property type="evidence" value="ECO:0007669"/>
    <property type="project" value="UniProtKB-ARBA"/>
</dbReference>
<dbReference type="GO" id="GO:1904680">
    <property type="term" value="F:peptide transmembrane transporter activity"/>
    <property type="evidence" value="ECO:0007669"/>
    <property type="project" value="TreeGrafter"/>
</dbReference>
<gene>
    <name evidence="2" type="ORF">EDC46_0336</name>
</gene>
<dbReference type="Pfam" id="PF00496">
    <property type="entry name" value="SBP_bac_5"/>
    <property type="match status" value="1"/>
</dbReference>
<dbReference type="EMBL" id="RKQP01000001">
    <property type="protein sequence ID" value="RPE85947.1"/>
    <property type="molecule type" value="Genomic_DNA"/>
</dbReference>
<dbReference type="PIRSF" id="PIRSF002741">
    <property type="entry name" value="MppA"/>
    <property type="match status" value="1"/>
</dbReference>
<proteinExistence type="predicted"/>
<dbReference type="Gene3D" id="3.90.76.10">
    <property type="entry name" value="Dipeptide-binding Protein, Domain 1"/>
    <property type="match status" value="1"/>
</dbReference>
<dbReference type="GO" id="GO:0015833">
    <property type="term" value="P:peptide transport"/>
    <property type="evidence" value="ECO:0007669"/>
    <property type="project" value="TreeGrafter"/>
</dbReference>
<evidence type="ECO:0000313" key="2">
    <source>
        <dbReference type="EMBL" id="RPE85947.1"/>
    </source>
</evidence>